<evidence type="ECO:0000313" key="3">
    <source>
        <dbReference type="Proteomes" id="UP000002627"/>
    </source>
</evidence>
<dbReference type="SUPFAM" id="SSF55804">
    <property type="entry name" value="Phoshotransferase/anion transport protein"/>
    <property type="match status" value="1"/>
</dbReference>
<accession>D0R208</accession>
<reference evidence="2 3" key="1">
    <citation type="journal article" date="2009" name="J. Bacteriol.">
        <title>Complete genome sequence of Lactobacillus johnsonii FI9785, a competitive exclusion agent against pathogens in poultry.</title>
        <authorList>
            <person name="Wegmann U."/>
            <person name="Overweg K."/>
            <person name="Horn N."/>
            <person name="Goesmann A."/>
            <person name="Narbad A."/>
            <person name="Gasson M.J."/>
            <person name="Shearman C."/>
        </authorList>
    </citation>
    <scope>NUCLEOTIDE SEQUENCE [LARGE SCALE GENOMIC DNA]</scope>
    <source>
        <strain evidence="2 3">FI9785</strain>
    </source>
</reference>
<organism evidence="2 3">
    <name type="scientific">Lactobacillus johnsonii (strain FI9785)</name>
    <dbReference type="NCBI Taxonomy" id="633699"/>
    <lineage>
        <taxon>Bacteria</taxon>
        <taxon>Bacillati</taxon>
        <taxon>Bacillota</taxon>
        <taxon>Bacilli</taxon>
        <taxon>Lactobacillales</taxon>
        <taxon>Lactobacillaceae</taxon>
        <taxon>Lactobacillus</taxon>
    </lineage>
</organism>
<name>D0R208_LACJF</name>
<dbReference type="InterPro" id="IPR051541">
    <property type="entry name" value="PTS_SugarTrans_NitroReg"/>
</dbReference>
<dbReference type="Pfam" id="PF00359">
    <property type="entry name" value="PTS_EIIA_2"/>
    <property type="match status" value="1"/>
</dbReference>
<dbReference type="GO" id="GO:0016740">
    <property type="term" value="F:transferase activity"/>
    <property type="evidence" value="ECO:0007669"/>
    <property type="project" value="UniProtKB-KW"/>
</dbReference>
<dbReference type="Proteomes" id="UP000002627">
    <property type="component" value="Chromosome"/>
</dbReference>
<keyword evidence="2" id="KW-0808">Transferase</keyword>
<dbReference type="AlphaFoldDB" id="D0R208"/>
<dbReference type="PANTHER" id="PTHR47738">
    <property type="entry name" value="PTS SYSTEM FRUCTOSE-LIKE EIIA COMPONENT-RELATED"/>
    <property type="match status" value="1"/>
</dbReference>
<protein>
    <submittedName>
        <fullName evidence="2">Phosphoenolpyruvate-dependent sugar phosphotransferase system EIIA, galactitol specific</fullName>
        <ecNumber evidence="2">2.7.1.69</ecNumber>
    </submittedName>
</protein>
<dbReference type="InterPro" id="IPR002178">
    <property type="entry name" value="PTS_EIIA_type-2_dom"/>
</dbReference>
<dbReference type="HOGENOM" id="CLU_072531_6_1_9"/>
<dbReference type="InterPro" id="IPR016152">
    <property type="entry name" value="PTrfase/Anion_transptr"/>
</dbReference>
<gene>
    <name evidence="2" type="ordered locus">FI9785_566</name>
</gene>
<dbReference type="CDD" id="cd00211">
    <property type="entry name" value="PTS_IIA_fru"/>
    <property type="match status" value="1"/>
</dbReference>
<dbReference type="PROSITE" id="PS51094">
    <property type="entry name" value="PTS_EIIA_TYPE_2"/>
    <property type="match status" value="1"/>
</dbReference>
<dbReference type="PANTHER" id="PTHR47738:SF3">
    <property type="entry name" value="PHOSPHOTRANSFERASE SYSTEM MANNITOL_FRUCTOSE-SPECIFIC IIA DOMAIN CONTAINING PROTEIN"/>
    <property type="match status" value="1"/>
</dbReference>
<dbReference type="EMBL" id="FN298497">
    <property type="protein sequence ID" value="CAX66445.1"/>
    <property type="molecule type" value="Genomic_DNA"/>
</dbReference>
<evidence type="ECO:0000259" key="1">
    <source>
        <dbReference type="PROSITE" id="PS51094"/>
    </source>
</evidence>
<dbReference type="EC" id="2.7.1.69" evidence="2"/>
<keyword evidence="3" id="KW-1185">Reference proteome</keyword>
<sequence>MKALVIYRMLLYYIGLINEQYLTYKNKSKTCSFTNTGKAVHMTVATSLFAPDAVYTSDKTSKEEVLEEVYGKLLKAGYVKGDFLSHIIEREEHYPTGIDTSPISKELPNVAIPHTEGEFVNARLIVPIALKYPIKFQNMIEPDKSLEVKFLFMILNNDPEGQANVLAQIMGFLSTTPVKDLVRLFNLTSTKQIFDFMSENFKQE</sequence>
<evidence type="ECO:0000313" key="2">
    <source>
        <dbReference type="EMBL" id="CAX66445.1"/>
    </source>
</evidence>
<dbReference type="KEGG" id="ljf:FI9785_566"/>
<dbReference type="Gene3D" id="3.40.930.10">
    <property type="entry name" value="Mannitol-specific EII, Chain A"/>
    <property type="match status" value="1"/>
</dbReference>
<proteinExistence type="predicted"/>
<feature type="domain" description="PTS EIIA type-2" evidence="1">
    <location>
        <begin position="46"/>
        <end position="200"/>
    </location>
</feature>